<dbReference type="OrthoDB" id="9762169at2"/>
<feature type="transmembrane region" description="Helical" evidence="6">
    <location>
        <begin position="352"/>
        <end position="372"/>
    </location>
</feature>
<evidence type="ECO:0000256" key="1">
    <source>
        <dbReference type="ARBA" id="ARBA00022679"/>
    </source>
</evidence>
<evidence type="ECO:0000313" key="9">
    <source>
        <dbReference type="Proteomes" id="UP000185663"/>
    </source>
</evidence>
<proteinExistence type="predicted"/>
<dbReference type="eggNOG" id="COG0515">
    <property type="taxonomic scope" value="Bacteria"/>
</dbReference>
<keyword evidence="3 8" id="KW-0418">Kinase</keyword>
<keyword evidence="1" id="KW-0808">Transferase</keyword>
<feature type="transmembrane region" description="Helical" evidence="6">
    <location>
        <begin position="451"/>
        <end position="471"/>
    </location>
</feature>
<dbReference type="Gene3D" id="3.30.200.20">
    <property type="entry name" value="Phosphorylase Kinase, domain 1"/>
    <property type="match status" value="1"/>
</dbReference>
<accession>A0A1H1Q2N0</accession>
<dbReference type="CDD" id="cd14014">
    <property type="entry name" value="STKc_PknB_like"/>
    <property type="match status" value="1"/>
</dbReference>
<dbReference type="PANTHER" id="PTHR43289">
    <property type="entry name" value="MITOGEN-ACTIVATED PROTEIN KINASE KINASE KINASE 20-RELATED"/>
    <property type="match status" value="1"/>
</dbReference>
<evidence type="ECO:0000256" key="5">
    <source>
        <dbReference type="PROSITE-ProRule" id="PRU10141"/>
    </source>
</evidence>
<dbReference type="GO" id="GO:0004674">
    <property type="term" value="F:protein serine/threonine kinase activity"/>
    <property type="evidence" value="ECO:0007669"/>
    <property type="project" value="TreeGrafter"/>
</dbReference>
<dbReference type="PANTHER" id="PTHR43289:SF34">
    <property type="entry name" value="SERINE_THREONINE-PROTEIN KINASE YBDM-RELATED"/>
    <property type="match status" value="1"/>
</dbReference>
<evidence type="ECO:0000256" key="4">
    <source>
        <dbReference type="ARBA" id="ARBA00022840"/>
    </source>
</evidence>
<reference evidence="8 9" key="1">
    <citation type="submission" date="2016-10" db="EMBL/GenBank/DDBJ databases">
        <authorList>
            <person name="de Groot N.N."/>
        </authorList>
    </citation>
    <scope>NUCLEOTIDE SEQUENCE [LARGE SCALE GENOMIC DNA]</scope>
    <source>
        <strain evidence="8 9">DSM 22126</strain>
    </source>
</reference>
<evidence type="ECO:0000313" key="8">
    <source>
        <dbReference type="EMBL" id="SDS17507.1"/>
    </source>
</evidence>
<keyword evidence="6" id="KW-0812">Transmembrane</keyword>
<dbReference type="SUPFAM" id="SSF56112">
    <property type="entry name" value="Protein kinase-like (PK-like)"/>
    <property type="match status" value="1"/>
</dbReference>
<organism evidence="8 9">
    <name type="scientific">Paraoerskovia marina</name>
    <dbReference type="NCBI Taxonomy" id="545619"/>
    <lineage>
        <taxon>Bacteria</taxon>
        <taxon>Bacillati</taxon>
        <taxon>Actinomycetota</taxon>
        <taxon>Actinomycetes</taxon>
        <taxon>Micrococcales</taxon>
        <taxon>Cellulomonadaceae</taxon>
        <taxon>Paraoerskovia</taxon>
    </lineage>
</organism>
<dbReference type="SMART" id="SM00220">
    <property type="entry name" value="S_TKc"/>
    <property type="match status" value="1"/>
</dbReference>
<dbReference type="InterPro" id="IPR000719">
    <property type="entry name" value="Prot_kinase_dom"/>
</dbReference>
<dbReference type="RefSeq" id="WP_029252926.1">
    <property type="nucleotide sequence ID" value="NZ_LT629776.1"/>
</dbReference>
<dbReference type="Proteomes" id="UP000185663">
    <property type="component" value="Chromosome I"/>
</dbReference>
<dbReference type="PROSITE" id="PS50011">
    <property type="entry name" value="PROTEIN_KINASE_DOM"/>
    <property type="match status" value="1"/>
</dbReference>
<dbReference type="Gene3D" id="1.10.510.10">
    <property type="entry name" value="Transferase(Phosphotransferase) domain 1"/>
    <property type="match status" value="1"/>
</dbReference>
<feature type="transmembrane region" description="Helical" evidence="6">
    <location>
        <begin position="393"/>
        <end position="426"/>
    </location>
</feature>
<sequence>MDSTGGIAAGTELGGYRVESRLGAGAMGSVYRATDGGGRSVALKVLHSHVDADTSAQGRERLRREAAALRRLDHPAVAAILDVELEGADAFIVTELVEGISLEDEIRDGGPLGPDDLLALAEELAEALRAVHAAGVVHRDLKPSNVLVTDEGPVLIDFGIAHGLDDARMTSSGLVMGTPGYLAPELLSGSEPGTESDWWGWAALLAYAATGRAPFGVRPVEAVLARARTGDADLEGLGAHTYGALHAALRPEPSQRMRPDQVITALSRAADDGDRTPAESATQVVGGVVPLGAVDANDGRTRAVGVDPVGVVQSEPEVPGYVRPQHRRRPWAAGIAGVALVLYAGSAPGVAFVVLAVLVVVLRLFGVFGDALHSRRERRGVSRSDGAMVALASPYLLLRTVVGALGGLLVGGCAAVLIVAASWWLLEPGRLQVSIDQSTESLSVGGRNEDWVYVVVLCLAMTVAVLFAWFGPASRLTRVGSRTVMAAVASGTVGTVIVLVVVLAAAVAAAVLLASGSPVEWWPLSEAPTLS</sequence>
<evidence type="ECO:0000256" key="2">
    <source>
        <dbReference type="ARBA" id="ARBA00022741"/>
    </source>
</evidence>
<keyword evidence="6" id="KW-0472">Membrane</keyword>
<evidence type="ECO:0000256" key="3">
    <source>
        <dbReference type="ARBA" id="ARBA00022777"/>
    </source>
</evidence>
<dbReference type="EMBL" id="LT629776">
    <property type="protein sequence ID" value="SDS17507.1"/>
    <property type="molecule type" value="Genomic_DNA"/>
</dbReference>
<dbReference type="Pfam" id="PF00069">
    <property type="entry name" value="Pkinase"/>
    <property type="match status" value="1"/>
</dbReference>
<dbReference type="GO" id="GO:0005524">
    <property type="term" value="F:ATP binding"/>
    <property type="evidence" value="ECO:0007669"/>
    <property type="project" value="UniProtKB-UniRule"/>
</dbReference>
<keyword evidence="4 5" id="KW-0067">ATP-binding</keyword>
<evidence type="ECO:0000259" key="7">
    <source>
        <dbReference type="PROSITE" id="PS50011"/>
    </source>
</evidence>
<keyword evidence="6" id="KW-1133">Transmembrane helix</keyword>
<dbReference type="InterPro" id="IPR008271">
    <property type="entry name" value="Ser/Thr_kinase_AS"/>
</dbReference>
<protein>
    <submittedName>
        <fullName evidence="8">Protein kinase domain-containing protein</fullName>
    </submittedName>
</protein>
<feature type="binding site" evidence="5">
    <location>
        <position position="44"/>
    </location>
    <ligand>
        <name>ATP</name>
        <dbReference type="ChEBI" id="CHEBI:30616"/>
    </ligand>
</feature>
<keyword evidence="9" id="KW-1185">Reference proteome</keyword>
<dbReference type="STRING" id="545619.SAMN04489860_0967"/>
<name>A0A1H1Q2N0_9CELL</name>
<dbReference type="AlphaFoldDB" id="A0A1H1Q2N0"/>
<gene>
    <name evidence="8" type="ORF">SAMN04489860_0967</name>
</gene>
<evidence type="ECO:0000256" key="6">
    <source>
        <dbReference type="SAM" id="Phobius"/>
    </source>
</evidence>
<dbReference type="PROSITE" id="PS00108">
    <property type="entry name" value="PROTEIN_KINASE_ST"/>
    <property type="match status" value="1"/>
</dbReference>
<dbReference type="PROSITE" id="PS00107">
    <property type="entry name" value="PROTEIN_KINASE_ATP"/>
    <property type="match status" value="1"/>
</dbReference>
<feature type="domain" description="Protein kinase" evidence="7">
    <location>
        <begin position="16"/>
        <end position="269"/>
    </location>
</feature>
<dbReference type="InterPro" id="IPR017441">
    <property type="entry name" value="Protein_kinase_ATP_BS"/>
</dbReference>
<keyword evidence="2 5" id="KW-0547">Nucleotide-binding</keyword>
<feature type="transmembrane region" description="Helical" evidence="6">
    <location>
        <begin position="483"/>
        <end position="514"/>
    </location>
</feature>
<dbReference type="InterPro" id="IPR011009">
    <property type="entry name" value="Kinase-like_dom_sf"/>
</dbReference>